<gene>
    <name evidence="1" type="ORF">L1967_16785</name>
</gene>
<sequence length="169" mass="19387">MLTKILYKMKDTKYALKFFIGVCTMGILSLIGCNKDSIEDFQKSYVHIMQNESNIVNVNSNRRDIATYYIYYSTPATSKDLLVNYRIETGNGLREGRDYQVITTENPLLFPAGVYQRPIQIRWLEHELDETLDNTIKIILEDTNNDDVAVGLPGPAKNQSEFIIKKVNP</sequence>
<reference evidence="1" key="1">
    <citation type="submission" date="2022-01" db="EMBL/GenBank/DDBJ databases">
        <title>Genome sequencing of Zunongwangia sp. M21534 genome.</title>
        <authorList>
            <person name="Chen Y."/>
            <person name="Dong C."/>
            <person name="Shao Z."/>
        </authorList>
    </citation>
    <scope>NUCLEOTIDE SEQUENCE</scope>
    <source>
        <strain evidence="1">MCCC M21534</strain>
    </source>
</reference>
<name>A0A9X1ZZL9_9FLAO</name>
<dbReference type="PROSITE" id="PS51257">
    <property type="entry name" value="PROKAR_LIPOPROTEIN"/>
    <property type="match status" value="1"/>
</dbReference>
<dbReference type="Proteomes" id="UP001139521">
    <property type="component" value="Unassembled WGS sequence"/>
</dbReference>
<accession>A0A9X1ZZL9</accession>
<keyword evidence="2" id="KW-1185">Reference proteome</keyword>
<evidence type="ECO:0000313" key="1">
    <source>
        <dbReference type="EMBL" id="MCL6219950.1"/>
    </source>
</evidence>
<evidence type="ECO:0000313" key="2">
    <source>
        <dbReference type="Proteomes" id="UP001139521"/>
    </source>
</evidence>
<dbReference type="RefSeq" id="WP_249602660.1">
    <property type="nucleotide sequence ID" value="NZ_JAKHSK010000029.1"/>
</dbReference>
<dbReference type="AlphaFoldDB" id="A0A9X1ZZL9"/>
<comment type="caution">
    <text evidence="1">The sequence shown here is derived from an EMBL/GenBank/DDBJ whole genome shotgun (WGS) entry which is preliminary data.</text>
</comment>
<dbReference type="EMBL" id="JAKHSK010000029">
    <property type="protein sequence ID" value="MCL6219950.1"/>
    <property type="molecule type" value="Genomic_DNA"/>
</dbReference>
<dbReference type="InterPro" id="IPR038081">
    <property type="entry name" value="CalX-like_sf"/>
</dbReference>
<protein>
    <submittedName>
        <fullName evidence="1">Uncharacterized protein</fullName>
    </submittedName>
</protein>
<dbReference type="SUPFAM" id="SSF141072">
    <property type="entry name" value="CalX-like"/>
    <property type="match status" value="1"/>
</dbReference>
<proteinExistence type="predicted"/>
<organism evidence="1 2">
    <name type="scientific">Zunongwangia pacifica</name>
    <dbReference type="NCBI Taxonomy" id="2911062"/>
    <lineage>
        <taxon>Bacteria</taxon>
        <taxon>Pseudomonadati</taxon>
        <taxon>Bacteroidota</taxon>
        <taxon>Flavobacteriia</taxon>
        <taxon>Flavobacteriales</taxon>
        <taxon>Flavobacteriaceae</taxon>
        <taxon>Zunongwangia</taxon>
    </lineage>
</organism>